<dbReference type="Gene3D" id="3.10.450.50">
    <property type="match status" value="1"/>
</dbReference>
<dbReference type="Pfam" id="PF12680">
    <property type="entry name" value="SnoaL_2"/>
    <property type="match status" value="1"/>
</dbReference>
<dbReference type="Proteomes" id="UP001501470">
    <property type="component" value="Unassembled WGS sequence"/>
</dbReference>
<dbReference type="SUPFAM" id="SSF54427">
    <property type="entry name" value="NTF2-like"/>
    <property type="match status" value="1"/>
</dbReference>
<proteinExistence type="predicted"/>
<sequence>MNLPPAITTYLTAHNARDVDRAITSYAPDATVIDDGRSHHGTDEIREWLAGAASEYTYTTELISVTRLGEDRYDVVQHLEGDFPGGVVDLHYRFTLRGSAIVRLVIEP</sequence>
<evidence type="ECO:0000313" key="2">
    <source>
        <dbReference type="EMBL" id="GAA1552736.1"/>
    </source>
</evidence>
<organism evidence="2 3">
    <name type="scientific">Dactylosporangium maewongense</name>
    <dbReference type="NCBI Taxonomy" id="634393"/>
    <lineage>
        <taxon>Bacteria</taxon>
        <taxon>Bacillati</taxon>
        <taxon>Actinomycetota</taxon>
        <taxon>Actinomycetes</taxon>
        <taxon>Micromonosporales</taxon>
        <taxon>Micromonosporaceae</taxon>
        <taxon>Dactylosporangium</taxon>
    </lineage>
</organism>
<name>A0ABN2C7C9_9ACTN</name>
<reference evidence="2 3" key="1">
    <citation type="journal article" date="2019" name="Int. J. Syst. Evol. Microbiol.">
        <title>The Global Catalogue of Microorganisms (GCM) 10K type strain sequencing project: providing services to taxonomists for standard genome sequencing and annotation.</title>
        <authorList>
            <consortium name="The Broad Institute Genomics Platform"/>
            <consortium name="The Broad Institute Genome Sequencing Center for Infectious Disease"/>
            <person name="Wu L."/>
            <person name="Ma J."/>
        </authorList>
    </citation>
    <scope>NUCLEOTIDE SEQUENCE [LARGE SCALE GENOMIC DNA]</scope>
    <source>
        <strain evidence="2 3">JCM 15933</strain>
    </source>
</reference>
<dbReference type="InterPro" id="IPR037401">
    <property type="entry name" value="SnoaL-like"/>
</dbReference>
<accession>A0ABN2C7C9</accession>
<evidence type="ECO:0000313" key="3">
    <source>
        <dbReference type="Proteomes" id="UP001501470"/>
    </source>
</evidence>
<evidence type="ECO:0000259" key="1">
    <source>
        <dbReference type="Pfam" id="PF12680"/>
    </source>
</evidence>
<feature type="domain" description="SnoaL-like" evidence="1">
    <location>
        <begin position="8"/>
        <end position="87"/>
    </location>
</feature>
<protein>
    <recommendedName>
        <fullName evidence="1">SnoaL-like domain-containing protein</fullName>
    </recommendedName>
</protein>
<comment type="caution">
    <text evidence="2">The sequence shown here is derived from an EMBL/GenBank/DDBJ whole genome shotgun (WGS) entry which is preliminary data.</text>
</comment>
<gene>
    <name evidence="2" type="ORF">GCM10009827_086810</name>
</gene>
<dbReference type="RefSeq" id="WP_344509827.1">
    <property type="nucleotide sequence ID" value="NZ_BAAAQD010000023.1"/>
</dbReference>
<dbReference type="InterPro" id="IPR032710">
    <property type="entry name" value="NTF2-like_dom_sf"/>
</dbReference>
<keyword evidence="3" id="KW-1185">Reference proteome</keyword>
<dbReference type="EMBL" id="BAAAQD010000023">
    <property type="protein sequence ID" value="GAA1552736.1"/>
    <property type="molecule type" value="Genomic_DNA"/>
</dbReference>